<reference evidence="4" key="1">
    <citation type="submission" date="2019-11" db="EMBL/GenBank/DDBJ databases">
        <title>Isolation and characterization of a novel species in the genus Sulfuriferula.</title>
        <authorList>
            <person name="Mochizuki J."/>
            <person name="Kojima H."/>
            <person name="Fukui M."/>
        </authorList>
    </citation>
    <scope>NUCLEOTIDE SEQUENCE [LARGE SCALE GENOMIC DNA]</scope>
    <source>
        <strain evidence="4">SGTM</strain>
    </source>
</reference>
<keyword evidence="1" id="KW-0732">Signal</keyword>
<keyword evidence="3" id="KW-0378">Hydrolase</keyword>
<dbReference type="SUPFAM" id="SSF56281">
    <property type="entry name" value="Metallo-hydrolase/oxidoreductase"/>
    <property type="match status" value="1"/>
</dbReference>
<organism evidence="3 4">
    <name type="scientific">Sulfuriferula nivalis</name>
    <dbReference type="NCBI Taxonomy" id="2675298"/>
    <lineage>
        <taxon>Bacteria</taxon>
        <taxon>Pseudomonadati</taxon>
        <taxon>Pseudomonadota</taxon>
        <taxon>Betaproteobacteria</taxon>
        <taxon>Nitrosomonadales</taxon>
        <taxon>Sulfuricellaceae</taxon>
        <taxon>Sulfuriferula</taxon>
    </lineage>
</organism>
<dbReference type="InterPro" id="IPR036866">
    <property type="entry name" value="RibonucZ/Hydroxyglut_hydro"/>
</dbReference>
<dbReference type="Proteomes" id="UP000463939">
    <property type="component" value="Chromosome"/>
</dbReference>
<evidence type="ECO:0000256" key="1">
    <source>
        <dbReference type="SAM" id="SignalP"/>
    </source>
</evidence>
<dbReference type="KEGG" id="sniv:SFSGTM_24280"/>
<dbReference type="SMART" id="SM00849">
    <property type="entry name" value="Lactamase_B"/>
    <property type="match status" value="1"/>
</dbReference>
<evidence type="ECO:0000313" key="3">
    <source>
        <dbReference type="EMBL" id="BBP01720.1"/>
    </source>
</evidence>
<feature type="domain" description="Metallo-beta-lactamase" evidence="2">
    <location>
        <begin position="55"/>
        <end position="241"/>
    </location>
</feature>
<gene>
    <name evidence="3" type="primary">cphA2</name>
    <name evidence="3" type="ORF">SFSGTM_24280</name>
</gene>
<dbReference type="PANTHER" id="PTHR42951:SF20">
    <property type="entry name" value="BETA LACTAMASE"/>
    <property type="match status" value="1"/>
</dbReference>
<dbReference type="AlphaFoldDB" id="A0A809SID8"/>
<dbReference type="InterPro" id="IPR050855">
    <property type="entry name" value="NDM-1-like"/>
</dbReference>
<evidence type="ECO:0000259" key="2">
    <source>
        <dbReference type="SMART" id="SM00849"/>
    </source>
</evidence>
<dbReference type="Gene3D" id="3.60.15.10">
    <property type="entry name" value="Ribonuclease Z/Hydroxyacylglutathione hydrolase-like"/>
    <property type="match status" value="1"/>
</dbReference>
<dbReference type="Pfam" id="PF00753">
    <property type="entry name" value="Lactamase_B"/>
    <property type="match status" value="1"/>
</dbReference>
<accession>A0A809SID8</accession>
<dbReference type="PANTHER" id="PTHR42951">
    <property type="entry name" value="METALLO-BETA-LACTAMASE DOMAIN-CONTAINING"/>
    <property type="match status" value="1"/>
</dbReference>
<name>A0A809SID8_9PROT</name>
<feature type="signal peptide" evidence="1">
    <location>
        <begin position="1"/>
        <end position="18"/>
    </location>
</feature>
<protein>
    <submittedName>
        <fullName evidence="3">MBL fold metallo-hydrolase</fullName>
    </submittedName>
</protein>
<dbReference type="CDD" id="cd16282">
    <property type="entry name" value="metallo-hydrolase-like_MBL-fold"/>
    <property type="match status" value="1"/>
</dbReference>
<dbReference type="GO" id="GO:0016787">
    <property type="term" value="F:hydrolase activity"/>
    <property type="evidence" value="ECO:0007669"/>
    <property type="project" value="UniProtKB-KW"/>
</dbReference>
<evidence type="ECO:0000313" key="4">
    <source>
        <dbReference type="Proteomes" id="UP000463939"/>
    </source>
</evidence>
<sequence>MYKLILVLLLMWVSFAQAEDYAAVSVHMTPIKVGKHSYYVQGMAGAASSENQGYMSNAGFVVTPAGVVVFDTLGTPSLAAELVRQIHKITPLPIKYVIISHYHADHYYGLQVFKALGAESWAHKNGQGAIDTDAAAERLAQRRVTLFPWVDEQTKLLPADKWLDGDTDFKLGGVHFKLRYVGPAHSAEDMAMLVQEDGVLYTGDVVFRGRIPFVGDADSKLWLGSLNKLIVLKPRVMIPGHGTASLKSSRDLKFTREYLEYLRKTMGQAVADLVPFDEAYAKTDWKKYASMPAFVQANRANAYNTYLLMEKESLNQ</sequence>
<keyword evidence="4" id="KW-1185">Reference proteome</keyword>
<feature type="chain" id="PRO_5032526516" evidence="1">
    <location>
        <begin position="19"/>
        <end position="316"/>
    </location>
</feature>
<dbReference type="InterPro" id="IPR001279">
    <property type="entry name" value="Metallo-B-lactamas"/>
</dbReference>
<proteinExistence type="predicted"/>
<dbReference type="EMBL" id="AP021881">
    <property type="protein sequence ID" value="BBP01720.1"/>
    <property type="molecule type" value="Genomic_DNA"/>
</dbReference>